<dbReference type="AlphaFoldDB" id="A0A4Q7V565"/>
<name>A0A4Q7V565_PSEST</name>
<dbReference type="SUPFAM" id="SSF56601">
    <property type="entry name" value="beta-lactamase/transpeptidase-like"/>
    <property type="match status" value="1"/>
</dbReference>
<dbReference type="PRINTS" id="PR00922">
    <property type="entry name" value="DADACBPTASE3"/>
</dbReference>
<dbReference type="PANTHER" id="PTHR30023">
    <property type="entry name" value="D-ALANYL-D-ALANINE CARBOXYPEPTIDASE"/>
    <property type="match status" value="1"/>
</dbReference>
<dbReference type="Proteomes" id="UP000291591">
    <property type="component" value="Unassembled WGS sequence"/>
</dbReference>
<dbReference type="GO" id="GO:0004185">
    <property type="term" value="F:serine-type carboxypeptidase activity"/>
    <property type="evidence" value="ECO:0007669"/>
    <property type="project" value="InterPro"/>
</dbReference>
<dbReference type="Gene3D" id="3.50.80.20">
    <property type="entry name" value="D-Ala-D-Ala carboxypeptidase C, peptidase S13"/>
    <property type="match status" value="1"/>
</dbReference>
<evidence type="ECO:0000313" key="5">
    <source>
        <dbReference type="Proteomes" id="UP000291591"/>
    </source>
</evidence>
<dbReference type="GO" id="GO:0000270">
    <property type="term" value="P:peptidoglycan metabolic process"/>
    <property type="evidence" value="ECO:0007669"/>
    <property type="project" value="TreeGrafter"/>
</dbReference>
<evidence type="ECO:0000256" key="3">
    <source>
        <dbReference type="SAM" id="MobiDB-lite"/>
    </source>
</evidence>
<organism evidence="4 5">
    <name type="scientific">Pseudonocardia sediminis</name>
    <dbReference type="NCBI Taxonomy" id="1397368"/>
    <lineage>
        <taxon>Bacteria</taxon>
        <taxon>Bacillati</taxon>
        <taxon>Actinomycetota</taxon>
        <taxon>Actinomycetes</taxon>
        <taxon>Pseudonocardiales</taxon>
        <taxon>Pseudonocardiaceae</taxon>
        <taxon>Pseudonocardia</taxon>
    </lineage>
</organism>
<evidence type="ECO:0000256" key="1">
    <source>
        <dbReference type="ARBA" id="ARBA00006096"/>
    </source>
</evidence>
<feature type="region of interest" description="Disordered" evidence="3">
    <location>
        <begin position="245"/>
        <end position="264"/>
    </location>
</feature>
<sequence>MGRRHRRPSGPIGGWRERGTRRVAVIAVVVAVLAGLFGAVALASPTTRAQLGLGAPAASAYPPVPIPELGPLAPTAPVPTRSGLDKVLAGPASAPELGNLSGVVLDSSAPRGSAPLWQRGQNEGMVPGSVTKLLTAAATLLSLNPTDRLATTVVPGPTPDSVVLVGGGDPSLTALPVGKNSVYPEPARIDDLAEQVKKAVGRPITTVYTDTSLWTGPELARSWDPADVGTGDVAPMTALMLDGGRTDPTIQDGPRSDDPAAAAGKAFADAVGAQNVEPGRAAANSPTLGSVSSPPIASLIEYMLTASDNVTAEAMARQVAISRQGDPSFDGAAKEVSAALSQAGYATSGLVLNDGSGLSPDNRITTSLLGSVLASASAVSQNPNDVQYLRPILTGLPVAGGGGTLADRFTDGRSIAGRGVVRAKTGTLSGASSLAGVVSDVDGRLLVFAFISNGTSPADARPKLDAIAAALSRCGCRS</sequence>
<gene>
    <name evidence="4" type="ORF">EV383_5801</name>
</gene>
<dbReference type="EMBL" id="SHKL01000001">
    <property type="protein sequence ID" value="RZT88848.1"/>
    <property type="molecule type" value="Genomic_DNA"/>
</dbReference>
<keyword evidence="4" id="KW-0645">Protease</keyword>
<evidence type="ECO:0000313" key="4">
    <source>
        <dbReference type="EMBL" id="RZT88848.1"/>
    </source>
</evidence>
<dbReference type="RefSeq" id="WP_130292947.1">
    <property type="nucleotide sequence ID" value="NZ_SHKL01000001.1"/>
</dbReference>
<keyword evidence="5" id="KW-1185">Reference proteome</keyword>
<dbReference type="OrthoDB" id="56883at2"/>
<proteinExistence type="inferred from homology"/>
<reference evidence="4 5" key="1">
    <citation type="submission" date="2019-02" db="EMBL/GenBank/DDBJ databases">
        <title>Sequencing the genomes of 1000 actinobacteria strains.</title>
        <authorList>
            <person name="Klenk H.-P."/>
        </authorList>
    </citation>
    <scope>NUCLEOTIDE SEQUENCE [LARGE SCALE GENOMIC DNA]</scope>
    <source>
        <strain evidence="4 5">DSM 45779</strain>
    </source>
</reference>
<dbReference type="InterPro" id="IPR000667">
    <property type="entry name" value="Peptidase_S13"/>
</dbReference>
<protein>
    <submittedName>
        <fullName evidence="4">D-alanyl-D-alanine carboxypeptidase/D-alanyl-D-alanine-endopeptidase (Penicillin-binding protein 4)</fullName>
    </submittedName>
</protein>
<dbReference type="Gene3D" id="3.40.710.10">
    <property type="entry name" value="DD-peptidase/beta-lactamase superfamily"/>
    <property type="match status" value="1"/>
</dbReference>
<keyword evidence="2" id="KW-0378">Hydrolase</keyword>
<dbReference type="NCBIfam" id="TIGR00666">
    <property type="entry name" value="PBP4"/>
    <property type="match status" value="1"/>
</dbReference>
<comment type="similarity">
    <text evidence="1">Belongs to the peptidase S13 family.</text>
</comment>
<evidence type="ECO:0000256" key="2">
    <source>
        <dbReference type="ARBA" id="ARBA00022801"/>
    </source>
</evidence>
<dbReference type="GO" id="GO:0006508">
    <property type="term" value="P:proteolysis"/>
    <property type="evidence" value="ECO:0007669"/>
    <property type="project" value="InterPro"/>
</dbReference>
<dbReference type="InterPro" id="IPR012338">
    <property type="entry name" value="Beta-lactam/transpept-like"/>
</dbReference>
<dbReference type="PANTHER" id="PTHR30023:SF0">
    <property type="entry name" value="PENICILLIN-SENSITIVE CARBOXYPEPTIDASE A"/>
    <property type="match status" value="1"/>
</dbReference>
<dbReference type="Pfam" id="PF02113">
    <property type="entry name" value="Peptidase_S13"/>
    <property type="match status" value="2"/>
</dbReference>
<comment type="caution">
    <text evidence="4">The sequence shown here is derived from an EMBL/GenBank/DDBJ whole genome shotgun (WGS) entry which is preliminary data.</text>
</comment>
<accession>A0A4Q7V565</accession>
<keyword evidence="4" id="KW-0121">Carboxypeptidase</keyword>